<evidence type="ECO:0000256" key="1">
    <source>
        <dbReference type="ARBA" id="ARBA00022617"/>
    </source>
</evidence>
<dbReference type="RefSeq" id="WP_163045412.1">
    <property type="nucleotide sequence ID" value="NZ_JAAAMJ010000017.1"/>
</dbReference>
<evidence type="ECO:0000313" key="7">
    <source>
        <dbReference type="Proteomes" id="UP000476332"/>
    </source>
</evidence>
<dbReference type="AlphaFoldDB" id="A0A6L9ML40"/>
<evidence type="ECO:0000256" key="2">
    <source>
        <dbReference type="ARBA" id="ARBA00022723"/>
    </source>
</evidence>
<dbReference type="SUPFAM" id="SSF46626">
    <property type="entry name" value="Cytochrome c"/>
    <property type="match status" value="1"/>
</dbReference>
<keyword evidence="2 4" id="KW-0479">Metal-binding</keyword>
<keyword evidence="1 4" id="KW-0349">Heme</keyword>
<dbReference type="GO" id="GO:0009055">
    <property type="term" value="F:electron transfer activity"/>
    <property type="evidence" value="ECO:0007669"/>
    <property type="project" value="InterPro"/>
</dbReference>
<organism evidence="6 7">
    <name type="scientific">Aurantimonas aggregata</name>
    <dbReference type="NCBI Taxonomy" id="2047720"/>
    <lineage>
        <taxon>Bacteria</taxon>
        <taxon>Pseudomonadati</taxon>
        <taxon>Pseudomonadota</taxon>
        <taxon>Alphaproteobacteria</taxon>
        <taxon>Hyphomicrobiales</taxon>
        <taxon>Aurantimonadaceae</taxon>
        <taxon>Aurantimonas</taxon>
    </lineage>
</organism>
<gene>
    <name evidence="6" type="ORF">GTW51_17800</name>
</gene>
<feature type="domain" description="Cytochrome c" evidence="5">
    <location>
        <begin position="64"/>
        <end position="152"/>
    </location>
</feature>
<evidence type="ECO:0000259" key="5">
    <source>
        <dbReference type="PROSITE" id="PS51007"/>
    </source>
</evidence>
<dbReference type="PANTHER" id="PTHR35008:SF8">
    <property type="entry name" value="ALCOHOL DEHYDROGENASE CYTOCHROME C SUBUNIT"/>
    <property type="match status" value="1"/>
</dbReference>
<evidence type="ECO:0000256" key="3">
    <source>
        <dbReference type="ARBA" id="ARBA00023004"/>
    </source>
</evidence>
<dbReference type="PROSITE" id="PS51007">
    <property type="entry name" value="CYTC"/>
    <property type="match status" value="1"/>
</dbReference>
<sequence length="229" mass="24360">MSKFPEALFLAGLIAAGAAGIVAVSAEEPAGAPLGLGRVATESEVAAWDIDVRPDGQGLPVGSGTVLEGEAIFEMQCASCHGDFGEGRDRWPVLAGGFDTLTRARPEKTIGSYWPYLSTVYDYIHRAMPFGSAQTLGDDEVYALTAYVLYLNDIVTDEDFELSNENFTSIEMPNAGAFVPDDREQEAHYKTGAEPCMVDCKPAPAEITMRAQVLDVTPDSEGAAGGQVD</sequence>
<name>A0A6L9ML40_9HYPH</name>
<dbReference type="PANTHER" id="PTHR35008">
    <property type="entry name" value="BLL4482 PROTEIN-RELATED"/>
    <property type="match status" value="1"/>
</dbReference>
<keyword evidence="7" id="KW-1185">Reference proteome</keyword>
<proteinExistence type="predicted"/>
<evidence type="ECO:0000313" key="6">
    <source>
        <dbReference type="EMBL" id="NDV88559.1"/>
    </source>
</evidence>
<dbReference type="Proteomes" id="UP000476332">
    <property type="component" value="Unassembled WGS sequence"/>
</dbReference>
<protein>
    <submittedName>
        <fullName evidence="6">C-type cytochrome</fullName>
    </submittedName>
</protein>
<dbReference type="InterPro" id="IPR036909">
    <property type="entry name" value="Cyt_c-like_dom_sf"/>
</dbReference>
<evidence type="ECO:0000256" key="4">
    <source>
        <dbReference type="PROSITE-ProRule" id="PRU00433"/>
    </source>
</evidence>
<dbReference type="GO" id="GO:0046872">
    <property type="term" value="F:metal ion binding"/>
    <property type="evidence" value="ECO:0007669"/>
    <property type="project" value="UniProtKB-KW"/>
</dbReference>
<dbReference type="Gene3D" id="1.10.760.10">
    <property type="entry name" value="Cytochrome c-like domain"/>
    <property type="match status" value="1"/>
</dbReference>
<dbReference type="GO" id="GO:0020037">
    <property type="term" value="F:heme binding"/>
    <property type="evidence" value="ECO:0007669"/>
    <property type="project" value="InterPro"/>
</dbReference>
<dbReference type="InterPro" id="IPR009056">
    <property type="entry name" value="Cyt_c-like_dom"/>
</dbReference>
<dbReference type="InterPro" id="IPR051459">
    <property type="entry name" value="Cytochrome_c-type_DH"/>
</dbReference>
<dbReference type="EMBL" id="JAAAMJ010000017">
    <property type="protein sequence ID" value="NDV88559.1"/>
    <property type="molecule type" value="Genomic_DNA"/>
</dbReference>
<accession>A0A6L9ML40</accession>
<reference evidence="6 7" key="1">
    <citation type="submission" date="2020-01" db="EMBL/GenBank/DDBJ databases">
        <title>Genomes of bacteria type strains.</title>
        <authorList>
            <person name="Chen J."/>
            <person name="Zhu S."/>
            <person name="Chen J."/>
        </authorList>
    </citation>
    <scope>NUCLEOTIDE SEQUENCE [LARGE SCALE GENOMIC DNA]</scope>
    <source>
        <strain evidence="6 7">KCTC 52919</strain>
    </source>
</reference>
<keyword evidence="3 4" id="KW-0408">Iron</keyword>
<comment type="caution">
    <text evidence="6">The sequence shown here is derived from an EMBL/GenBank/DDBJ whole genome shotgun (WGS) entry which is preliminary data.</text>
</comment>
<dbReference type="Pfam" id="PF00034">
    <property type="entry name" value="Cytochrom_C"/>
    <property type="match status" value="1"/>
</dbReference>